<dbReference type="STRING" id="6290.A0A0N4VWQ0"/>
<keyword evidence="1" id="KW-0472">Membrane</keyword>
<dbReference type="Proteomes" id="UP000268014">
    <property type="component" value="Unassembled WGS sequence"/>
</dbReference>
<dbReference type="Pfam" id="PF08156">
    <property type="entry name" value="NOP5NT"/>
    <property type="match status" value="1"/>
</dbReference>
<dbReference type="GO" id="GO:0030515">
    <property type="term" value="F:snoRNA binding"/>
    <property type="evidence" value="ECO:0007669"/>
    <property type="project" value="InterPro"/>
</dbReference>
<dbReference type="InterPro" id="IPR012974">
    <property type="entry name" value="NOP58/56_N"/>
</dbReference>
<dbReference type="InterPro" id="IPR045056">
    <property type="entry name" value="Nop56/Nop58"/>
</dbReference>
<dbReference type="WBParaSite" id="HPLM_0000172001-mRNA-1">
    <property type="protein sequence ID" value="HPLM_0000172001-mRNA-1"/>
    <property type="gene ID" value="HPLM_0000172001"/>
</dbReference>
<keyword evidence="4" id="KW-1185">Reference proteome</keyword>
<dbReference type="OrthoDB" id="6780543at2759"/>
<reference evidence="3 4" key="2">
    <citation type="submission" date="2018-11" db="EMBL/GenBank/DDBJ databases">
        <authorList>
            <consortium name="Pathogen Informatics"/>
        </authorList>
    </citation>
    <scope>NUCLEOTIDE SEQUENCE [LARGE SCALE GENOMIC DNA]</scope>
    <source>
        <strain evidence="3 4">MHpl1</strain>
    </source>
</reference>
<dbReference type="GO" id="GO:0032040">
    <property type="term" value="C:small-subunit processome"/>
    <property type="evidence" value="ECO:0007669"/>
    <property type="project" value="InterPro"/>
</dbReference>
<evidence type="ECO:0000313" key="3">
    <source>
        <dbReference type="EMBL" id="VDO10963.1"/>
    </source>
</evidence>
<feature type="transmembrane region" description="Helical" evidence="1">
    <location>
        <begin position="136"/>
        <end position="155"/>
    </location>
</feature>
<dbReference type="GO" id="GO:0031428">
    <property type="term" value="C:box C/D methylation guide snoRNP complex"/>
    <property type="evidence" value="ECO:0007669"/>
    <property type="project" value="InterPro"/>
</dbReference>
<evidence type="ECO:0000256" key="1">
    <source>
        <dbReference type="SAM" id="Phobius"/>
    </source>
</evidence>
<evidence type="ECO:0000313" key="4">
    <source>
        <dbReference type="Proteomes" id="UP000268014"/>
    </source>
</evidence>
<proteinExistence type="predicted"/>
<feature type="domain" description="Nucleolar protein 58/56 N-terminal" evidence="2">
    <location>
        <begin position="42"/>
        <end position="106"/>
    </location>
</feature>
<dbReference type="AlphaFoldDB" id="A0A0N4VWQ0"/>
<accession>A0A0N4VWQ0</accession>
<dbReference type="EMBL" id="UZAF01002546">
    <property type="protein sequence ID" value="VDO10963.1"/>
    <property type="molecule type" value="Genomic_DNA"/>
</dbReference>
<dbReference type="PANTHER" id="PTHR10894:SF1">
    <property type="entry name" value="NUCLEOLAR PROTEIN 58"/>
    <property type="match status" value="1"/>
</dbReference>
<evidence type="ECO:0000313" key="5">
    <source>
        <dbReference type="WBParaSite" id="HPLM_0000172001-mRNA-1"/>
    </source>
</evidence>
<keyword evidence="1" id="KW-1133">Transmembrane helix</keyword>
<reference evidence="5" key="1">
    <citation type="submission" date="2017-02" db="UniProtKB">
        <authorList>
            <consortium name="WormBaseParasite"/>
        </authorList>
    </citation>
    <scope>IDENTIFICATION</scope>
</reference>
<organism evidence="5">
    <name type="scientific">Haemonchus placei</name>
    <name type="common">Barber's pole worm</name>
    <dbReference type="NCBI Taxonomy" id="6290"/>
    <lineage>
        <taxon>Eukaryota</taxon>
        <taxon>Metazoa</taxon>
        <taxon>Ecdysozoa</taxon>
        <taxon>Nematoda</taxon>
        <taxon>Chromadorea</taxon>
        <taxon>Rhabditida</taxon>
        <taxon>Rhabditina</taxon>
        <taxon>Rhabditomorpha</taxon>
        <taxon>Strongyloidea</taxon>
        <taxon>Trichostrongylidae</taxon>
        <taxon>Haemonchus</taxon>
    </lineage>
</organism>
<gene>
    <name evidence="3" type="ORF">HPLM_LOCUS1718</name>
</gene>
<name>A0A0N4VWQ0_HAEPC</name>
<protein>
    <submittedName>
        <fullName evidence="5">NOP5NT domain-containing protein</fullName>
    </submittedName>
</protein>
<evidence type="ECO:0000259" key="2">
    <source>
        <dbReference type="Pfam" id="PF08156"/>
    </source>
</evidence>
<dbReference type="PANTHER" id="PTHR10894">
    <property type="entry name" value="NUCLEOLAR PROTEIN 5 NUCLEOLAR PROTEIN NOP5 NOP58"/>
    <property type="match status" value="1"/>
</dbReference>
<sequence length="176" mass="19871">MDSRHVRSIEQQLLKVAIRSKAKPQDKYGLVDQRCGIQGKMLVLFETAAGYAMFKLLSDKKLKNVDNIYEEFSTAEKAQESLQLVAFKKFKSTTEAVESACALHEGKINKTLKKLLKGKVNENEQLAVGDAKLGNLIKVCFVIVAFLYVFFLFYLPEQQSKQAFCSLKITTPHFLA</sequence>
<keyword evidence="1" id="KW-0812">Transmembrane</keyword>